<proteinExistence type="predicted"/>
<keyword evidence="2" id="KW-1185">Reference proteome</keyword>
<dbReference type="EMBL" id="BGZN01000024">
    <property type="protein sequence ID" value="GBR73926.1"/>
    <property type="molecule type" value="Genomic_DNA"/>
</dbReference>
<protein>
    <submittedName>
        <fullName evidence="1">Uncharacterized protein</fullName>
    </submittedName>
</protein>
<gene>
    <name evidence="1" type="ORF">NO1_1191</name>
</gene>
<reference evidence="1 2" key="1">
    <citation type="journal article" date="2019" name="ISME J.">
        <title>Genome analyses of uncultured TG2/ZB3 bacteria in 'Margulisbacteria' specifically attached to ectosymbiotic spirochetes of protists in the termite gut.</title>
        <authorList>
            <person name="Utami Y.D."/>
            <person name="Kuwahara H."/>
            <person name="Igai K."/>
            <person name="Murakami T."/>
            <person name="Sugaya K."/>
            <person name="Morikawa T."/>
            <person name="Nagura Y."/>
            <person name="Yuki M."/>
            <person name="Deevong P."/>
            <person name="Inoue T."/>
            <person name="Kihara K."/>
            <person name="Lo N."/>
            <person name="Yamada A."/>
            <person name="Ohkuma M."/>
            <person name="Hongoh Y."/>
        </authorList>
    </citation>
    <scope>NUCLEOTIDE SEQUENCE [LARGE SCALE GENOMIC DNA]</scope>
    <source>
        <strain evidence="1">NkOx7-01</strain>
    </source>
</reference>
<evidence type="ECO:0000313" key="2">
    <source>
        <dbReference type="Proteomes" id="UP000269352"/>
    </source>
</evidence>
<sequence length="208" mass="21601">MANIAGEKYDGILANNNIIAQDVINALDRKVDVTGNVTIGGTKTFTVSPLVPSKNTTPVSTGTTVIATEAQVYVAADPKANAADVVNLSSAQTISGVKTFTTPPEVPSKETAATNDGTLIATEYQVWKVADDAATEMGRIETGVNTAIAGKADTSAVVDRTSDQEINGTKTFKVSPRVQSAVELPTAQNAGSKKIATEAQVYAASLWQ</sequence>
<dbReference type="Gene3D" id="6.10.140.2190">
    <property type="match status" value="2"/>
</dbReference>
<dbReference type="AlphaFoldDB" id="A0A388TC16"/>
<evidence type="ECO:0000313" key="1">
    <source>
        <dbReference type="EMBL" id="GBR73926.1"/>
    </source>
</evidence>
<name>A0A388TC16_TERA1</name>
<dbReference type="Proteomes" id="UP000269352">
    <property type="component" value="Unassembled WGS sequence"/>
</dbReference>
<organism evidence="1 2">
    <name type="scientific">Termititenax aidoneus</name>
    <dbReference type="NCBI Taxonomy" id="2218524"/>
    <lineage>
        <taxon>Bacteria</taxon>
        <taxon>Bacillati</taxon>
        <taxon>Candidatus Margulisiibacteriota</taxon>
        <taxon>Candidatus Termititenacia</taxon>
        <taxon>Candidatus Termititenacales</taxon>
        <taxon>Candidatus Termititenacaceae</taxon>
        <taxon>Candidatus Termititenax</taxon>
    </lineage>
</organism>
<accession>A0A388TC16</accession>
<comment type="caution">
    <text evidence="1">The sequence shown here is derived from an EMBL/GenBank/DDBJ whole genome shotgun (WGS) entry which is preliminary data.</text>
</comment>